<name>W6PCC0_9BACE</name>
<evidence type="ECO:0000313" key="2">
    <source>
        <dbReference type="Proteomes" id="UP000019380"/>
    </source>
</evidence>
<gene>
    <name evidence="1" type="ORF">BN890_30770</name>
</gene>
<dbReference type="AlphaFoldDB" id="W6PCC0"/>
<accession>W6PCC0</accession>
<evidence type="ECO:0000313" key="1">
    <source>
        <dbReference type="EMBL" id="CDM05487.1"/>
    </source>
</evidence>
<dbReference type="Proteomes" id="UP000019380">
    <property type="component" value="Unassembled WGS sequence"/>
</dbReference>
<dbReference type="EMBL" id="CBXG010000035">
    <property type="protein sequence ID" value="CDM05487.1"/>
    <property type="molecule type" value="Genomic_DNA"/>
</dbReference>
<reference evidence="1 2" key="1">
    <citation type="submission" date="2013-12" db="EMBL/GenBank/DDBJ databases">
        <title>Improved hybrid genome assemblies of Bacteroides xylanisolvens SD CC 1b and Bacteroides xylanisolvens SD CC 2a using Illumina and 454 Sequencing.</title>
        <authorList>
            <person name="Ramaraj T."/>
            <person name="Sundararajan A."/>
            <person name="Mudge J."/>
            <person name="Schilkey F.D."/>
            <person name="Delvecchio V."/>
            <person name="Donlon M."/>
            <person name="Ziemer C."/>
        </authorList>
    </citation>
    <scope>NUCLEOTIDE SEQUENCE [LARGE SCALE GENOMIC DNA]</scope>
</reference>
<organism evidence="1 2">
    <name type="scientific">Bacteroides xylanisolvens SD CC 1b</name>
    <dbReference type="NCBI Taxonomy" id="702447"/>
    <lineage>
        <taxon>Bacteria</taxon>
        <taxon>Pseudomonadati</taxon>
        <taxon>Bacteroidota</taxon>
        <taxon>Bacteroidia</taxon>
        <taxon>Bacteroidales</taxon>
        <taxon>Bacteroidaceae</taxon>
        <taxon>Bacteroides</taxon>
    </lineage>
</organism>
<comment type="caution">
    <text evidence="1">The sequence shown here is derived from an EMBL/GenBank/DDBJ whole genome shotgun (WGS) entry which is preliminary data.</text>
</comment>
<sequence length="42" mass="4965">MKAEINVAFVVVYQQYTGVSMQMFYLQYIIQPKINAFLQSRC</sequence>
<protein>
    <submittedName>
        <fullName evidence="1">Uncharacterized protein</fullName>
    </submittedName>
</protein>
<proteinExistence type="predicted"/>